<dbReference type="GO" id="GO:0005634">
    <property type="term" value="C:nucleus"/>
    <property type="evidence" value="ECO:0007669"/>
    <property type="project" value="UniProtKB-SubCell"/>
</dbReference>
<feature type="compositionally biased region" description="Polar residues" evidence="8">
    <location>
        <begin position="94"/>
        <end position="109"/>
    </location>
</feature>
<dbReference type="InterPro" id="IPR036236">
    <property type="entry name" value="Znf_C2H2_sf"/>
</dbReference>
<dbReference type="GO" id="GO:0008270">
    <property type="term" value="F:zinc ion binding"/>
    <property type="evidence" value="ECO:0007669"/>
    <property type="project" value="UniProtKB-KW"/>
</dbReference>
<feature type="domain" description="C2H2-type" evidence="9">
    <location>
        <begin position="311"/>
        <end position="338"/>
    </location>
</feature>
<evidence type="ECO:0000256" key="3">
    <source>
        <dbReference type="ARBA" id="ARBA00022737"/>
    </source>
</evidence>
<comment type="subcellular location">
    <subcellularLocation>
        <location evidence="1">Nucleus</location>
    </subcellularLocation>
</comment>
<feature type="region of interest" description="Disordered" evidence="8">
    <location>
        <begin position="361"/>
        <end position="391"/>
    </location>
</feature>
<reference evidence="10" key="1">
    <citation type="journal article" date="2020" name="Stud. Mycol.">
        <title>101 Dothideomycetes genomes: a test case for predicting lifestyles and emergence of pathogens.</title>
        <authorList>
            <person name="Haridas S."/>
            <person name="Albert R."/>
            <person name="Binder M."/>
            <person name="Bloem J."/>
            <person name="Labutti K."/>
            <person name="Salamov A."/>
            <person name="Andreopoulos B."/>
            <person name="Baker S."/>
            <person name="Barry K."/>
            <person name="Bills G."/>
            <person name="Bluhm B."/>
            <person name="Cannon C."/>
            <person name="Castanera R."/>
            <person name="Culley D."/>
            <person name="Daum C."/>
            <person name="Ezra D."/>
            <person name="Gonzalez J."/>
            <person name="Henrissat B."/>
            <person name="Kuo A."/>
            <person name="Liang C."/>
            <person name="Lipzen A."/>
            <person name="Lutzoni F."/>
            <person name="Magnuson J."/>
            <person name="Mondo S."/>
            <person name="Nolan M."/>
            <person name="Ohm R."/>
            <person name="Pangilinan J."/>
            <person name="Park H.-J."/>
            <person name="Ramirez L."/>
            <person name="Alfaro M."/>
            <person name="Sun H."/>
            <person name="Tritt A."/>
            <person name="Yoshinaga Y."/>
            <person name="Zwiers L.-H."/>
            <person name="Turgeon B."/>
            <person name="Goodwin S."/>
            <person name="Spatafora J."/>
            <person name="Crous P."/>
            <person name="Grigoriev I."/>
        </authorList>
    </citation>
    <scope>NUCLEOTIDE SEQUENCE</scope>
    <source>
        <strain evidence="10">CBS 125425</strain>
    </source>
</reference>
<comment type="caution">
    <text evidence="10">The sequence shown here is derived from an EMBL/GenBank/DDBJ whole genome shotgun (WGS) entry which is preliminary data.</text>
</comment>
<dbReference type="Pfam" id="PF00096">
    <property type="entry name" value="zf-C2H2"/>
    <property type="match status" value="1"/>
</dbReference>
<evidence type="ECO:0000313" key="11">
    <source>
        <dbReference type="Proteomes" id="UP000799444"/>
    </source>
</evidence>
<evidence type="ECO:0000313" key="10">
    <source>
        <dbReference type="EMBL" id="KAF2734930.1"/>
    </source>
</evidence>
<evidence type="ECO:0000256" key="5">
    <source>
        <dbReference type="ARBA" id="ARBA00022833"/>
    </source>
</evidence>
<dbReference type="SUPFAM" id="SSF57667">
    <property type="entry name" value="beta-beta-alpha zinc fingers"/>
    <property type="match status" value="1"/>
</dbReference>
<evidence type="ECO:0000256" key="6">
    <source>
        <dbReference type="ARBA" id="ARBA00023242"/>
    </source>
</evidence>
<dbReference type="Proteomes" id="UP000799444">
    <property type="component" value="Unassembled WGS sequence"/>
</dbReference>
<dbReference type="InterPro" id="IPR013087">
    <property type="entry name" value="Znf_C2H2_type"/>
</dbReference>
<dbReference type="PANTHER" id="PTHR24394">
    <property type="entry name" value="ZINC FINGER PROTEIN"/>
    <property type="match status" value="1"/>
</dbReference>
<dbReference type="Gene3D" id="3.30.160.60">
    <property type="entry name" value="Classic Zinc Finger"/>
    <property type="match status" value="1"/>
</dbReference>
<evidence type="ECO:0000256" key="2">
    <source>
        <dbReference type="ARBA" id="ARBA00022723"/>
    </source>
</evidence>
<evidence type="ECO:0000259" key="9">
    <source>
        <dbReference type="PROSITE" id="PS50157"/>
    </source>
</evidence>
<keyword evidence="11" id="KW-1185">Reference proteome</keyword>
<dbReference type="GO" id="GO:0000981">
    <property type="term" value="F:DNA-binding transcription factor activity, RNA polymerase II-specific"/>
    <property type="evidence" value="ECO:0007669"/>
    <property type="project" value="TreeGrafter"/>
</dbReference>
<dbReference type="PROSITE" id="PS00028">
    <property type="entry name" value="ZINC_FINGER_C2H2_1"/>
    <property type="match status" value="2"/>
</dbReference>
<evidence type="ECO:0000256" key="1">
    <source>
        <dbReference type="ARBA" id="ARBA00004123"/>
    </source>
</evidence>
<accession>A0A9P4QYS1</accession>
<dbReference type="EMBL" id="ML996141">
    <property type="protein sequence ID" value="KAF2734930.1"/>
    <property type="molecule type" value="Genomic_DNA"/>
</dbReference>
<feature type="region of interest" description="Disordered" evidence="8">
    <location>
        <begin position="214"/>
        <end position="246"/>
    </location>
</feature>
<feature type="compositionally biased region" description="Polar residues" evidence="8">
    <location>
        <begin position="361"/>
        <end position="377"/>
    </location>
</feature>
<keyword evidence="4 7" id="KW-0863">Zinc-finger</keyword>
<dbReference type="OrthoDB" id="6910977at2759"/>
<dbReference type="SMART" id="SM00355">
    <property type="entry name" value="ZnF_C2H2"/>
    <property type="match status" value="3"/>
</dbReference>
<keyword evidence="3" id="KW-0677">Repeat</keyword>
<feature type="region of interest" description="Disordered" evidence="8">
    <location>
        <begin position="91"/>
        <end position="116"/>
    </location>
</feature>
<dbReference type="AlphaFoldDB" id="A0A9P4QYS1"/>
<protein>
    <recommendedName>
        <fullName evidence="9">C2H2-type domain-containing protein</fullName>
    </recommendedName>
</protein>
<feature type="domain" description="C2H2-type" evidence="9">
    <location>
        <begin position="250"/>
        <end position="277"/>
    </location>
</feature>
<proteinExistence type="predicted"/>
<dbReference type="PROSITE" id="PS50157">
    <property type="entry name" value="ZINC_FINGER_C2H2_2"/>
    <property type="match status" value="3"/>
</dbReference>
<feature type="domain" description="C2H2-type" evidence="9">
    <location>
        <begin position="280"/>
        <end position="310"/>
    </location>
</feature>
<evidence type="ECO:0000256" key="4">
    <source>
        <dbReference type="ARBA" id="ARBA00022771"/>
    </source>
</evidence>
<organism evidence="10 11">
    <name type="scientific">Polyplosphaeria fusca</name>
    <dbReference type="NCBI Taxonomy" id="682080"/>
    <lineage>
        <taxon>Eukaryota</taxon>
        <taxon>Fungi</taxon>
        <taxon>Dikarya</taxon>
        <taxon>Ascomycota</taxon>
        <taxon>Pezizomycotina</taxon>
        <taxon>Dothideomycetes</taxon>
        <taxon>Pleosporomycetidae</taxon>
        <taxon>Pleosporales</taxon>
        <taxon>Tetraplosphaeriaceae</taxon>
        <taxon>Polyplosphaeria</taxon>
    </lineage>
</organism>
<dbReference type="PANTHER" id="PTHR24394:SF44">
    <property type="entry name" value="ZINC FINGER PROTEIN 271-LIKE"/>
    <property type="match status" value="1"/>
</dbReference>
<sequence>MNSRDQHTPPFNSPYQQAMKASATLLQQPSYPSPAHSDSEPCRYPADGLGLYSFTQPFPGPDSHSSFTYPPSPQPTEAWAHLTTGVSPLLPEGSPNSWTTAYEHSTSRSPLPWTDNAVSDRSSLSSTHDMSHYSRESSVHVFPQIKLEGATNWATEHGMTSPGMHPQQQPLTVSPERLTTGLCHYEASLYSTPQLPKMEMPVGVNFNQAAYRSVSYDSRSKSRRRHSESRGLTARTRSRREPTTPENAQYQCEICHRLFQRSYNHKTHMETHNPRRKRDHPCPHEGCVKSFVRKTDLDRHDISVHQKLKEYPCSKCNAQFARKDTLRRHEEDGCSKRLELNNTDVLSRRASMRAVPAAQVSYYQSPPGQAYEAQSPTLFRDESFPGSPSDY</sequence>
<keyword evidence="2" id="KW-0479">Metal-binding</keyword>
<evidence type="ECO:0000256" key="7">
    <source>
        <dbReference type="PROSITE-ProRule" id="PRU00042"/>
    </source>
</evidence>
<gene>
    <name evidence="10" type="ORF">EJ04DRAFT_223386</name>
</gene>
<keyword evidence="5" id="KW-0862">Zinc</keyword>
<evidence type="ECO:0000256" key="8">
    <source>
        <dbReference type="SAM" id="MobiDB-lite"/>
    </source>
</evidence>
<name>A0A9P4QYS1_9PLEO</name>
<feature type="region of interest" description="Disordered" evidence="8">
    <location>
        <begin position="1"/>
        <end position="48"/>
    </location>
</feature>
<keyword evidence="6" id="KW-0539">Nucleus</keyword>